<organism evidence="1 2">
    <name type="scientific">Ditylenchus dipsaci</name>
    <dbReference type="NCBI Taxonomy" id="166011"/>
    <lineage>
        <taxon>Eukaryota</taxon>
        <taxon>Metazoa</taxon>
        <taxon>Ecdysozoa</taxon>
        <taxon>Nematoda</taxon>
        <taxon>Chromadorea</taxon>
        <taxon>Rhabditida</taxon>
        <taxon>Tylenchina</taxon>
        <taxon>Tylenchomorpha</taxon>
        <taxon>Sphaerularioidea</taxon>
        <taxon>Anguinidae</taxon>
        <taxon>Anguininae</taxon>
        <taxon>Ditylenchus</taxon>
    </lineage>
</organism>
<reference evidence="2" key="1">
    <citation type="submission" date="2022-11" db="UniProtKB">
        <authorList>
            <consortium name="WormBaseParasite"/>
        </authorList>
    </citation>
    <scope>IDENTIFICATION</scope>
</reference>
<protein>
    <submittedName>
        <fullName evidence="2">Nucleolus and neural progenitor protein-like N-terminal domain-containing protein</fullName>
    </submittedName>
</protein>
<evidence type="ECO:0000313" key="2">
    <source>
        <dbReference type="WBParaSite" id="jg8710"/>
    </source>
</evidence>
<accession>A0A915EQF9</accession>
<sequence length="244" mass="28039">MSLVRKRKQLQELNVDPKSEISRNMEKLLGFIDTCLERGSKRKMFSAKLLGVLVDLRLNKVGGCVAQKSCLLYDALVYKFGQSNRHQKFWKSTMQIYSQLKRINKINLIDYFAKIIKGLESSDFKSPPSRSTVCFLGSLILERIMKHLLTFNLMCIAIASDVASESLRQINHLSSLYDTLSEWLRKVHKRFPSSSSVLQLRSLNNKQGRTVDDKPKKLDKVREILDLLDCKVDEANEQNNVDDP</sequence>
<proteinExistence type="predicted"/>
<dbReference type="AlphaFoldDB" id="A0A915EQF9"/>
<name>A0A915EQF9_9BILA</name>
<keyword evidence="1" id="KW-1185">Reference proteome</keyword>
<dbReference type="Proteomes" id="UP000887574">
    <property type="component" value="Unplaced"/>
</dbReference>
<evidence type="ECO:0000313" key="1">
    <source>
        <dbReference type="Proteomes" id="UP000887574"/>
    </source>
</evidence>
<dbReference type="WBParaSite" id="jg8710">
    <property type="protein sequence ID" value="jg8710"/>
    <property type="gene ID" value="jg8710"/>
</dbReference>